<comment type="function">
    <text evidence="1">Regulates expression of the glpD operon. In the presence of glycerol 3-phosphate (G3P) causes antitermination of transcription of glpD at the inverted repeat of the leader region to enhance its transcription. Binds and stabilizes glpD leader mRNA.</text>
</comment>
<sequence>MTNRTQPMHIIPSIKELKNLSYALKLDVTYIYLSDIHIGNLKNMVDLCHKAGKKVIVNMDLVAGLHADGVGIKLLKQQFKVDIAIGRGVSKINMAKSSGLQTIQRVILEDTIALTTSIKMLSESKADMIELRPGFYGMKFLKTFKEKRDLPFILSGFVDNKDMLEEARDHGFFGVTTSFKELWDVKV</sequence>
<keyword evidence="1" id="KW-0805">Transcription regulation</keyword>
<reference evidence="3" key="1">
    <citation type="journal article" date="2019" name="Int. J. Syst. Evol. Microbiol.">
        <title>The Global Catalogue of Microorganisms (GCM) 10K type strain sequencing project: providing services to taxonomists for standard genome sequencing and annotation.</title>
        <authorList>
            <consortium name="The Broad Institute Genomics Platform"/>
            <consortium name="The Broad Institute Genome Sequencing Center for Infectious Disease"/>
            <person name="Wu L."/>
            <person name="Ma J."/>
        </authorList>
    </citation>
    <scope>NUCLEOTIDE SEQUENCE [LARGE SCALE GENOMIC DNA]</scope>
    <source>
        <strain evidence="3">TISTR 1858</strain>
    </source>
</reference>
<gene>
    <name evidence="2" type="ORF">ACFSUN_14715</name>
</gene>
<dbReference type="PIRSF" id="PIRSF016897">
    <property type="entry name" value="GlpP"/>
    <property type="match status" value="1"/>
</dbReference>
<keyword evidence="1" id="KW-0319">Glycerol metabolism</keyword>
<organism evidence="2 3">
    <name type="scientific">Oceanobacillus kapialis</name>
    <dbReference type="NCBI Taxonomy" id="481353"/>
    <lineage>
        <taxon>Bacteria</taxon>
        <taxon>Bacillati</taxon>
        <taxon>Bacillota</taxon>
        <taxon>Bacilli</taxon>
        <taxon>Bacillales</taxon>
        <taxon>Bacillaceae</taxon>
        <taxon>Oceanobacillus</taxon>
    </lineage>
</organism>
<dbReference type="RefSeq" id="WP_379562876.1">
    <property type="nucleotide sequence ID" value="NZ_JBHUMX010000041.1"/>
</dbReference>
<name>A0ABW5Q3B7_9BACI</name>
<dbReference type="Pfam" id="PF04309">
    <property type="entry name" value="G3P_antiterm"/>
    <property type="match status" value="1"/>
</dbReference>
<comment type="caution">
    <text evidence="2">The sequence shown here is derived from an EMBL/GenBank/DDBJ whole genome shotgun (WGS) entry which is preliminary data.</text>
</comment>
<dbReference type="Proteomes" id="UP001597451">
    <property type="component" value="Unassembled WGS sequence"/>
</dbReference>
<dbReference type="Gene3D" id="3.20.20.70">
    <property type="entry name" value="Aldolase class I"/>
    <property type="match status" value="1"/>
</dbReference>
<dbReference type="InterPro" id="IPR013785">
    <property type="entry name" value="Aldolase_TIM"/>
</dbReference>
<evidence type="ECO:0000313" key="3">
    <source>
        <dbReference type="Proteomes" id="UP001597451"/>
    </source>
</evidence>
<keyword evidence="1" id="KW-0804">Transcription</keyword>
<dbReference type="PANTHER" id="PTHR35787:SF1">
    <property type="entry name" value="GLYCEROL UPTAKE OPERON ANTITERMINATOR REGULATORY PROTEIN"/>
    <property type="match status" value="1"/>
</dbReference>
<dbReference type="EMBL" id="JBHUMX010000041">
    <property type="protein sequence ID" value="MFD2630036.1"/>
    <property type="molecule type" value="Genomic_DNA"/>
</dbReference>
<keyword evidence="1" id="KW-0694">RNA-binding</keyword>
<protein>
    <recommendedName>
        <fullName evidence="1">Glycerol uptake operon antiterminator regulatory protein</fullName>
    </recommendedName>
</protein>
<evidence type="ECO:0000313" key="2">
    <source>
        <dbReference type="EMBL" id="MFD2630036.1"/>
    </source>
</evidence>
<dbReference type="InterPro" id="IPR006699">
    <property type="entry name" value="GlpP"/>
</dbReference>
<dbReference type="SUPFAM" id="SSF110391">
    <property type="entry name" value="GlpP-like"/>
    <property type="match status" value="1"/>
</dbReference>
<accession>A0ABW5Q3B7</accession>
<keyword evidence="3" id="KW-1185">Reference proteome</keyword>
<proteinExistence type="predicted"/>
<dbReference type="PANTHER" id="PTHR35787">
    <property type="entry name" value="GLYCEROL UPTAKE OPERON ANTITERMINATOR REGULATORY PROTEIN"/>
    <property type="match status" value="1"/>
</dbReference>
<evidence type="ECO:0000256" key="1">
    <source>
        <dbReference type="PIRNR" id="PIRNR016897"/>
    </source>
</evidence>